<reference evidence="1" key="1">
    <citation type="submission" date="2023-06" db="EMBL/GenBank/DDBJ databases">
        <authorList>
            <consortium name="Clinical and Environmental Microbiology Branch: Whole genome sequencing antimicrobial resistance pathogens in the healthcare setting"/>
        </authorList>
    </citation>
    <scope>NUCLEOTIDE SEQUENCE</scope>
    <source>
        <strain evidence="1">2021GN-00227</strain>
    </source>
</reference>
<dbReference type="AlphaFoldDB" id="A0AAD2U3S2"/>
<evidence type="ECO:0000313" key="1">
    <source>
        <dbReference type="EMBL" id="EKU3569272.1"/>
    </source>
</evidence>
<dbReference type="Gene3D" id="3.30.500.20">
    <property type="entry name" value="BH3703-like domains"/>
    <property type="match status" value="1"/>
</dbReference>
<gene>
    <name evidence="1" type="ORF">MKP18_002691</name>
</gene>
<dbReference type="RefSeq" id="WP_031960165.1">
    <property type="nucleotide sequence ID" value="NZ_CABMHL010000001.1"/>
</dbReference>
<protein>
    <recommendedName>
        <fullName evidence="2">DUF600 family protein</fullName>
    </recommendedName>
</protein>
<proteinExistence type="predicted"/>
<evidence type="ECO:0008006" key="2">
    <source>
        <dbReference type="Google" id="ProtNLM"/>
    </source>
</evidence>
<name>A0AAD2U3S2_ACIBA</name>
<dbReference type="EMBL" id="ABFEVW020000017">
    <property type="protein sequence ID" value="EKU3569272.1"/>
    <property type="molecule type" value="Genomic_DNA"/>
</dbReference>
<dbReference type="InterPro" id="IPR036170">
    <property type="entry name" value="YezG-like_sf"/>
</dbReference>
<dbReference type="SUPFAM" id="SSF160424">
    <property type="entry name" value="BH3703-like"/>
    <property type="match status" value="1"/>
</dbReference>
<comment type="caution">
    <text evidence="1">The sequence shown here is derived from an EMBL/GenBank/DDBJ whole genome shotgun (WGS) entry which is preliminary data.</text>
</comment>
<dbReference type="EMBL" id="ABFEVW030000017">
    <property type="protein sequence ID" value="EMN1072369.1"/>
    <property type="molecule type" value="Genomic_DNA"/>
</dbReference>
<sequence length="132" mass="15373">MNLLFQSELLNIIVQEIAYVAPRNWEQVLYYTERLDDQDIGIRNKSTAECWIGKEKTPYDNSKGPPLRASMELFEAINNLYKEAHNCGNIWFGLLLTINKNGKYSSKFYYEGTPLLDGNNEELDKRMNDLRS</sequence>
<accession>A0AAD2U3S2</accession>
<organism evidence="1">
    <name type="scientific">Acinetobacter baumannii</name>
    <dbReference type="NCBI Taxonomy" id="470"/>
    <lineage>
        <taxon>Bacteria</taxon>
        <taxon>Pseudomonadati</taxon>
        <taxon>Pseudomonadota</taxon>
        <taxon>Gammaproteobacteria</taxon>
        <taxon>Moraxellales</taxon>
        <taxon>Moraxellaceae</taxon>
        <taxon>Acinetobacter</taxon>
        <taxon>Acinetobacter calcoaceticus/baumannii complex</taxon>
    </lineage>
</organism>